<evidence type="ECO:0000313" key="4">
    <source>
        <dbReference type="Proteomes" id="UP000603227"/>
    </source>
</evidence>
<organism evidence="3 4">
    <name type="scientific">Streptomyces capitiformicae</name>
    <dbReference type="NCBI Taxonomy" id="2014920"/>
    <lineage>
        <taxon>Bacteria</taxon>
        <taxon>Bacillati</taxon>
        <taxon>Actinomycetota</taxon>
        <taxon>Actinomycetes</taxon>
        <taxon>Kitasatosporales</taxon>
        <taxon>Streptomycetaceae</taxon>
        <taxon>Streptomyces</taxon>
    </lineage>
</organism>
<feature type="chain" id="PRO_5039567113" description="Lipoprotein" evidence="2">
    <location>
        <begin position="24"/>
        <end position="53"/>
    </location>
</feature>
<comment type="caution">
    <text evidence="3">The sequence shown here is derived from an EMBL/GenBank/DDBJ whole genome shotgun (WGS) entry which is preliminary data.</text>
</comment>
<name>A0A919GPZ2_9ACTN</name>
<evidence type="ECO:0008006" key="5">
    <source>
        <dbReference type="Google" id="ProtNLM"/>
    </source>
</evidence>
<gene>
    <name evidence="3" type="ORF">GCM10017771_35020</name>
</gene>
<keyword evidence="2" id="KW-0732">Signal</keyword>
<evidence type="ECO:0000256" key="2">
    <source>
        <dbReference type="SAM" id="SignalP"/>
    </source>
</evidence>
<dbReference type="Proteomes" id="UP000603227">
    <property type="component" value="Unassembled WGS sequence"/>
</dbReference>
<accession>A0A919GPZ2</accession>
<feature type="signal peptide" evidence="2">
    <location>
        <begin position="1"/>
        <end position="23"/>
    </location>
</feature>
<proteinExistence type="predicted"/>
<dbReference type="RefSeq" id="WP_189783376.1">
    <property type="nucleotide sequence ID" value="NZ_BNAT01000010.1"/>
</dbReference>
<dbReference type="PROSITE" id="PS51257">
    <property type="entry name" value="PROKAR_LIPOPROTEIN"/>
    <property type="match status" value="1"/>
</dbReference>
<protein>
    <recommendedName>
        <fullName evidence="5">Lipoprotein</fullName>
    </recommendedName>
</protein>
<reference evidence="3" key="1">
    <citation type="journal article" date="2014" name="Int. J. Syst. Evol. Microbiol.">
        <title>Complete genome sequence of Corynebacterium casei LMG S-19264T (=DSM 44701T), isolated from a smear-ripened cheese.</title>
        <authorList>
            <consortium name="US DOE Joint Genome Institute (JGI-PGF)"/>
            <person name="Walter F."/>
            <person name="Albersmeier A."/>
            <person name="Kalinowski J."/>
            <person name="Ruckert C."/>
        </authorList>
    </citation>
    <scope>NUCLEOTIDE SEQUENCE</scope>
    <source>
        <strain evidence="3">CGMCC 4.7403</strain>
    </source>
</reference>
<feature type="region of interest" description="Disordered" evidence="1">
    <location>
        <begin position="34"/>
        <end position="53"/>
    </location>
</feature>
<dbReference type="AlphaFoldDB" id="A0A919GPZ2"/>
<evidence type="ECO:0000313" key="3">
    <source>
        <dbReference type="EMBL" id="GHH88669.1"/>
    </source>
</evidence>
<reference evidence="3" key="2">
    <citation type="submission" date="2020-09" db="EMBL/GenBank/DDBJ databases">
        <authorList>
            <person name="Sun Q."/>
            <person name="Zhou Y."/>
        </authorList>
    </citation>
    <scope>NUCLEOTIDE SEQUENCE</scope>
    <source>
        <strain evidence="3">CGMCC 4.7403</strain>
    </source>
</reference>
<keyword evidence="4" id="KW-1185">Reference proteome</keyword>
<evidence type="ECO:0000256" key="1">
    <source>
        <dbReference type="SAM" id="MobiDB-lite"/>
    </source>
</evidence>
<dbReference type="EMBL" id="BNAT01000010">
    <property type="protein sequence ID" value="GHH88669.1"/>
    <property type="molecule type" value="Genomic_DNA"/>
</dbReference>
<sequence>MPARVVSPHVTRLLATALGLALAGLLTLTACEDGQGVRDEGPAATGQVERTGQ</sequence>